<evidence type="ECO:0000256" key="3">
    <source>
        <dbReference type="ARBA" id="ARBA00023235"/>
    </source>
</evidence>
<evidence type="ECO:0000256" key="1">
    <source>
        <dbReference type="ARBA" id="ARBA00001470"/>
    </source>
</evidence>
<gene>
    <name evidence="5" type="ORF">GSY63_16360</name>
</gene>
<dbReference type="InterPro" id="IPR010819">
    <property type="entry name" value="AGE/CE"/>
</dbReference>
<dbReference type="SUPFAM" id="SSF48208">
    <property type="entry name" value="Six-hairpin glycosidases"/>
    <property type="match status" value="1"/>
</dbReference>
<keyword evidence="6" id="KW-1185">Reference proteome</keyword>
<dbReference type="InterPro" id="IPR008928">
    <property type="entry name" value="6-hairpin_glycosidase_sf"/>
</dbReference>
<dbReference type="AlphaFoldDB" id="A0A965ZHR5"/>
<evidence type="ECO:0000256" key="2">
    <source>
        <dbReference type="ARBA" id="ARBA00008558"/>
    </source>
</evidence>
<comment type="similarity">
    <text evidence="2">Belongs to the N-acylglucosamine 2-epimerase family.</text>
</comment>
<dbReference type="HAMAP" id="MF_00929">
    <property type="entry name" value="Cellobiose_2_epim"/>
    <property type="match status" value="1"/>
</dbReference>
<sequence>MDAKQSTAQLEIYKDELNAELIRIMDYWSRYTVDDTYGGFYGKIDQHNQVDLKAPKGSVLNARILWSFSAAYNQDQTPYYLDLAQRAYDYISKYFIDHEHRGVYWTVDFEGNPLDTKKQVYATAFTIYGLSEYYIASKDESAKQLAMDLYKLLVDKSFDTEQTGYFEAFTRDWQPIEDLRLSEKDANEKKTMNTHLHVLEAYANLYRIWPDGGLLEQILGLLYNFIDHFIGPSKHSLHLFFDENWKLRSDLVSYGHDIEAAWLVLRAAEIIDDELLIAQLRPIAVDIAHATLNGLDKDGGMWYEYEPASKRLISEKHWWVQAEAMIGYFNAWQISGDDNFKTLSLKNWDFVKNKILDQHNGEWHWGVNQHGQIMPNEDKAGLWKCPYHNTRACIEIINRINSLS</sequence>
<comment type="function">
    <text evidence="4">Catalyzes the reversible epimerization of cellobiose to 4-O-beta-D-glucopyranosyl-D-mannose (Glc-Man).</text>
</comment>
<dbReference type="PANTHER" id="PTHR15108">
    <property type="entry name" value="N-ACYLGLUCOSAMINE-2-EPIMERASE"/>
    <property type="match status" value="1"/>
</dbReference>
<dbReference type="RefSeq" id="WP_166586884.1">
    <property type="nucleotide sequence ID" value="NZ_WWEO01000043.1"/>
</dbReference>
<name>A0A965ZHR5_9SPHI</name>
<evidence type="ECO:0000313" key="5">
    <source>
        <dbReference type="EMBL" id="NCD70940.1"/>
    </source>
</evidence>
<dbReference type="GO" id="GO:0047736">
    <property type="term" value="F:cellobiose epimerase activity"/>
    <property type="evidence" value="ECO:0007669"/>
    <property type="project" value="UniProtKB-UniRule"/>
</dbReference>
<comment type="catalytic activity">
    <reaction evidence="1 4">
        <text>D-cellobiose = beta-D-glucosyl-(1-&gt;4)-D-mannopyranose</text>
        <dbReference type="Rhea" id="RHEA:23384"/>
        <dbReference type="ChEBI" id="CHEBI:17057"/>
        <dbReference type="ChEBI" id="CHEBI:47931"/>
        <dbReference type="EC" id="5.1.3.11"/>
    </reaction>
</comment>
<evidence type="ECO:0000313" key="6">
    <source>
        <dbReference type="Proteomes" id="UP000638732"/>
    </source>
</evidence>
<dbReference type="Gene3D" id="1.50.10.10">
    <property type="match status" value="1"/>
</dbReference>
<comment type="caution">
    <text evidence="5">The sequence shown here is derived from an EMBL/GenBank/DDBJ whole genome shotgun (WGS) entry which is preliminary data.</text>
</comment>
<dbReference type="InterPro" id="IPR012341">
    <property type="entry name" value="6hp_glycosidase-like_sf"/>
</dbReference>
<proteinExistence type="inferred from homology"/>
<reference evidence="5" key="1">
    <citation type="submission" date="2020-01" db="EMBL/GenBank/DDBJ databases">
        <authorList>
            <person name="Seo Y.L."/>
        </authorList>
    </citation>
    <scope>NUCLEOTIDE SEQUENCE</scope>
    <source>
        <strain evidence="5">R11</strain>
    </source>
</reference>
<dbReference type="EMBL" id="WWEO01000043">
    <property type="protein sequence ID" value="NCD70940.1"/>
    <property type="molecule type" value="Genomic_DNA"/>
</dbReference>
<evidence type="ECO:0000256" key="4">
    <source>
        <dbReference type="HAMAP-Rule" id="MF_00929"/>
    </source>
</evidence>
<dbReference type="GO" id="GO:0005975">
    <property type="term" value="P:carbohydrate metabolic process"/>
    <property type="evidence" value="ECO:0007669"/>
    <property type="project" value="InterPro"/>
</dbReference>
<comment type="similarity">
    <text evidence="4">Belongs to the cellobiose 2-epimerase family.</text>
</comment>
<organism evidence="5 6">
    <name type="scientific">Mucilaginibacter agri</name>
    <dbReference type="NCBI Taxonomy" id="2695265"/>
    <lineage>
        <taxon>Bacteria</taxon>
        <taxon>Pseudomonadati</taxon>
        <taxon>Bacteroidota</taxon>
        <taxon>Sphingobacteriia</taxon>
        <taxon>Sphingobacteriales</taxon>
        <taxon>Sphingobacteriaceae</taxon>
        <taxon>Mucilaginibacter</taxon>
    </lineage>
</organism>
<dbReference type="Pfam" id="PF07221">
    <property type="entry name" value="GlcNAc_2-epim"/>
    <property type="match status" value="1"/>
</dbReference>
<keyword evidence="3 4" id="KW-0413">Isomerase</keyword>
<reference evidence="5" key="2">
    <citation type="submission" date="2020-10" db="EMBL/GenBank/DDBJ databases">
        <title>Mucilaginibacter sp. nov., isolated from soil.</title>
        <authorList>
            <person name="Jeon C.O."/>
        </authorList>
    </citation>
    <scope>NUCLEOTIDE SEQUENCE</scope>
    <source>
        <strain evidence="5">R11</strain>
    </source>
</reference>
<accession>A0A965ZHR5</accession>
<dbReference type="Proteomes" id="UP000638732">
    <property type="component" value="Unassembled WGS sequence"/>
</dbReference>
<protein>
    <recommendedName>
        <fullName evidence="4">Cellobiose 2-epimerase</fullName>
        <shortName evidence="4">CE</shortName>
        <ecNumber evidence="4">5.1.3.11</ecNumber>
    </recommendedName>
</protein>
<dbReference type="EC" id="5.1.3.11" evidence="4"/>
<dbReference type="InterPro" id="IPR028584">
    <property type="entry name" value="Cellobiose_2_epim"/>
</dbReference>